<dbReference type="eggNOG" id="COG3409">
    <property type="taxonomic scope" value="Bacteria"/>
</dbReference>
<dbReference type="AlphaFoldDB" id="A1SRD0"/>
<feature type="domain" description="AAA+ ATPase" evidence="1">
    <location>
        <begin position="42"/>
        <end position="196"/>
    </location>
</feature>
<evidence type="ECO:0000313" key="2">
    <source>
        <dbReference type="EMBL" id="ABM02045.1"/>
    </source>
</evidence>
<dbReference type="InterPro" id="IPR048809">
    <property type="entry name" value="GspA_C39-like"/>
</dbReference>
<dbReference type="SMART" id="SM00382">
    <property type="entry name" value="AAA"/>
    <property type="match status" value="1"/>
</dbReference>
<keyword evidence="3" id="KW-1185">Reference proteome</keyword>
<proteinExistence type="predicted"/>
<protein>
    <submittedName>
        <fullName evidence="2">General secretion pathway ATPase protein</fullName>
    </submittedName>
</protein>
<dbReference type="PANTHER" id="PTHR35894">
    <property type="entry name" value="GENERAL SECRETION PATHWAY PROTEIN A-RELATED"/>
    <property type="match status" value="1"/>
</dbReference>
<dbReference type="Gene3D" id="3.40.50.300">
    <property type="entry name" value="P-loop containing nucleotide triphosphate hydrolases"/>
    <property type="match status" value="1"/>
</dbReference>
<dbReference type="RefSeq" id="WP_011768604.1">
    <property type="nucleotide sequence ID" value="NC_008709.1"/>
</dbReference>
<accession>A1SRD0</accession>
<dbReference type="PANTHER" id="PTHR35894:SF1">
    <property type="entry name" value="PHOSPHORIBULOKINASE _ URIDINE KINASE FAMILY"/>
    <property type="match status" value="1"/>
</dbReference>
<dbReference type="KEGG" id="pin:Ping_0177"/>
<dbReference type="GO" id="GO:0016887">
    <property type="term" value="F:ATP hydrolysis activity"/>
    <property type="evidence" value="ECO:0007669"/>
    <property type="project" value="InterPro"/>
</dbReference>
<dbReference type="Pfam" id="PF13401">
    <property type="entry name" value="AAA_22"/>
    <property type="match status" value="1"/>
</dbReference>
<dbReference type="InterPro" id="IPR036365">
    <property type="entry name" value="PGBD-like_sf"/>
</dbReference>
<organism evidence="2 3">
    <name type="scientific">Psychromonas ingrahamii (strain DSM 17664 / CCUG 51855 / 37)</name>
    <dbReference type="NCBI Taxonomy" id="357804"/>
    <lineage>
        <taxon>Bacteria</taxon>
        <taxon>Pseudomonadati</taxon>
        <taxon>Pseudomonadota</taxon>
        <taxon>Gammaproteobacteria</taxon>
        <taxon>Alteromonadales</taxon>
        <taxon>Psychromonadaceae</taxon>
        <taxon>Psychromonas</taxon>
    </lineage>
</organism>
<evidence type="ECO:0000313" key="3">
    <source>
        <dbReference type="Proteomes" id="UP000000639"/>
    </source>
</evidence>
<sequence length="584" mass="66287">MYQDFFSLKEQPFSISPDPDFLFLSNRHQEAIAHLQYGVQGNGGFVLLTGEVGTGKTTVCRKLLQEIGATTDIAFILNPALTDIELLATVCDEFHIDYEKDKISLKLLFDSLTAWMMNNHHQGRSAIVLIDEAQHLSFSVLEQLRLLTNIESNNKKPLQVILIGQTELQQKLKQPELRQLAQRISARYHLMPLTEQESVYYIQHRLNVAGVSFPIFEHRAVREVFKRSQGVPRLINLLCDRSLLCAYTQNSLKVTVLMVKKASDEMALSPPQTLFNAIFKSSWRFIALSLLAVFTAFQAPELLNRFKEVKAQPAELIIPAIAATLGESLPELIVPPEEHITPLPENIVPPEELIAPPAEYTVPTELEQATEVGVLQKNESPDWFDNYELLDISNATFANALLNLYAVWGYQVDPETVNCEQGKSVLLSCYSENTSLKKLKQLNYPSVVRLERDNLESLHAVLYAINDSYQLLIDGQVIEVSETWFNTYWSGELTVLWQAPFELQGNLKFGQQSEQIAWLARQLNKLQGMPIESKNRFDLPLLQQVMRFQIENGLKDDGIVGERTLIPLMQIVNSQLPRLQQEVN</sequence>
<dbReference type="Gene3D" id="3.90.70.10">
    <property type="entry name" value="Cysteine proteinases"/>
    <property type="match status" value="1"/>
</dbReference>
<dbReference type="InterPro" id="IPR049945">
    <property type="entry name" value="AAA_22"/>
</dbReference>
<reference evidence="2 3" key="1">
    <citation type="submission" date="2007-01" db="EMBL/GenBank/DDBJ databases">
        <title>Complete sequence of Psychromonas ingrahamii 37.</title>
        <authorList>
            <consortium name="US DOE Joint Genome Institute"/>
            <person name="Copeland A."/>
            <person name="Lucas S."/>
            <person name="Lapidus A."/>
            <person name="Barry K."/>
            <person name="Detter J.C."/>
            <person name="Glavina del Rio T."/>
            <person name="Hammon N."/>
            <person name="Israni S."/>
            <person name="Dalin E."/>
            <person name="Tice H."/>
            <person name="Pitluck S."/>
            <person name="Thompson L.S."/>
            <person name="Brettin T."/>
            <person name="Bruce D."/>
            <person name="Han C."/>
            <person name="Tapia R."/>
            <person name="Schmutz J."/>
            <person name="Larimer F."/>
            <person name="Land M."/>
            <person name="Hauser L."/>
            <person name="Kyrpides N."/>
            <person name="Ivanova N."/>
            <person name="Staley J."/>
            <person name="Richardson P."/>
        </authorList>
    </citation>
    <scope>NUCLEOTIDE SEQUENCE [LARGE SCALE GENOMIC DNA]</scope>
    <source>
        <strain evidence="2 3">37</strain>
    </source>
</reference>
<dbReference type="InterPro" id="IPR003593">
    <property type="entry name" value="AAA+_ATPase"/>
</dbReference>
<dbReference type="InterPro" id="IPR036366">
    <property type="entry name" value="PGBDSf"/>
</dbReference>
<dbReference type="eggNOG" id="COG3267">
    <property type="taxonomic scope" value="Bacteria"/>
</dbReference>
<dbReference type="Gene3D" id="1.10.101.10">
    <property type="entry name" value="PGBD-like superfamily/PGBD"/>
    <property type="match status" value="1"/>
</dbReference>
<dbReference type="Pfam" id="PF01471">
    <property type="entry name" value="PG_binding_1"/>
    <property type="match status" value="1"/>
</dbReference>
<dbReference type="SUPFAM" id="SSF47090">
    <property type="entry name" value="PGBD-like"/>
    <property type="match status" value="1"/>
</dbReference>
<dbReference type="InterPro" id="IPR002477">
    <property type="entry name" value="Peptidoglycan-bd-like"/>
</dbReference>
<dbReference type="Pfam" id="PF21327">
    <property type="entry name" value="GspA_C39-like"/>
    <property type="match status" value="1"/>
</dbReference>
<dbReference type="HOGENOM" id="CLU_024125_2_1_6"/>
<gene>
    <name evidence="2" type="ordered locus">Ping_0177</name>
</gene>
<dbReference type="SUPFAM" id="SSF52540">
    <property type="entry name" value="P-loop containing nucleoside triphosphate hydrolases"/>
    <property type="match status" value="1"/>
</dbReference>
<dbReference type="Proteomes" id="UP000000639">
    <property type="component" value="Chromosome"/>
</dbReference>
<name>A1SRD0_PSYIN</name>
<dbReference type="CDD" id="cd00009">
    <property type="entry name" value="AAA"/>
    <property type="match status" value="1"/>
</dbReference>
<dbReference type="InterPro" id="IPR027417">
    <property type="entry name" value="P-loop_NTPase"/>
</dbReference>
<evidence type="ECO:0000259" key="1">
    <source>
        <dbReference type="SMART" id="SM00382"/>
    </source>
</evidence>
<dbReference type="OrthoDB" id="9780149at2"/>
<dbReference type="STRING" id="357804.Ping_0177"/>
<dbReference type="InterPro" id="IPR052026">
    <property type="entry name" value="ExeA_AAA_ATPase_DNA-bind"/>
</dbReference>
<dbReference type="EMBL" id="CP000510">
    <property type="protein sequence ID" value="ABM02045.1"/>
    <property type="molecule type" value="Genomic_DNA"/>
</dbReference>